<reference evidence="3" key="1">
    <citation type="submission" date="2016-10" db="EMBL/GenBank/DDBJ databases">
        <authorList>
            <person name="Varghese N."/>
            <person name="Submissions S."/>
        </authorList>
    </citation>
    <scope>NUCLEOTIDE SEQUENCE [LARGE SCALE GENOMIC DNA]</scope>
    <source>
        <strain evidence="3">CGMCC 4.3568</strain>
    </source>
</reference>
<keyword evidence="3" id="KW-1185">Reference proteome</keyword>
<dbReference type="SUPFAM" id="SSF159234">
    <property type="entry name" value="FomD-like"/>
    <property type="match status" value="1"/>
</dbReference>
<dbReference type="OrthoDB" id="3821551at2"/>
<dbReference type="RefSeq" id="WP_091675633.1">
    <property type="nucleotide sequence ID" value="NZ_FOKG01000016.1"/>
</dbReference>
<dbReference type="Proteomes" id="UP000243799">
    <property type="component" value="Unassembled WGS sequence"/>
</dbReference>
<organism evidence="2 3">
    <name type="scientific">Amycolatopsis marina</name>
    <dbReference type="NCBI Taxonomy" id="490629"/>
    <lineage>
        <taxon>Bacteria</taxon>
        <taxon>Bacillati</taxon>
        <taxon>Actinomycetota</taxon>
        <taxon>Actinomycetes</taxon>
        <taxon>Pseudonocardiales</taxon>
        <taxon>Pseudonocardiaceae</taxon>
        <taxon>Amycolatopsis</taxon>
    </lineage>
</organism>
<dbReference type="Pfam" id="PF04167">
    <property type="entry name" value="DUF402"/>
    <property type="match status" value="1"/>
</dbReference>
<dbReference type="InterPro" id="IPR035930">
    <property type="entry name" value="FomD-like_sf"/>
</dbReference>
<dbReference type="InterPro" id="IPR007295">
    <property type="entry name" value="DUF402"/>
</dbReference>
<dbReference type="AlphaFoldDB" id="A0A1I1BR66"/>
<sequence>MPDLHPPKTEIFDVPGMSNTDPKGIVRDVERFQVESFGLYMARPTPGRRQFHYLESWLLPGLGLRITDFWFTEGHEHDQDFYLDVVDIERHDDRWRATDLYLDIVLRDARGLDVLDSDELLAATSADLLPAYTARQALDTTFTTVDGLARHGYRLQEWLRTMDITLTWQRH</sequence>
<proteinExistence type="predicted"/>
<evidence type="ECO:0000259" key="1">
    <source>
        <dbReference type="Pfam" id="PF04167"/>
    </source>
</evidence>
<evidence type="ECO:0000313" key="3">
    <source>
        <dbReference type="Proteomes" id="UP000243799"/>
    </source>
</evidence>
<evidence type="ECO:0000313" key="2">
    <source>
        <dbReference type="EMBL" id="SFB52647.1"/>
    </source>
</evidence>
<dbReference type="InterPro" id="IPR014465">
    <property type="entry name" value="UCP012622"/>
</dbReference>
<accession>A0A1I1BR66</accession>
<name>A0A1I1BR66_9PSEU</name>
<dbReference type="STRING" id="490629.SAMN05216266_11667"/>
<dbReference type="PIRSF" id="PIRSF012622">
    <property type="entry name" value="UCP012622"/>
    <property type="match status" value="1"/>
</dbReference>
<protein>
    <recommendedName>
        <fullName evidence="1">DUF402 domain-containing protein</fullName>
    </recommendedName>
</protein>
<gene>
    <name evidence="2" type="ORF">SAMN05216266_11667</name>
</gene>
<dbReference type="EMBL" id="FOKG01000016">
    <property type="protein sequence ID" value="SFB52647.1"/>
    <property type="molecule type" value="Genomic_DNA"/>
</dbReference>
<dbReference type="Gene3D" id="2.40.380.10">
    <property type="entry name" value="FomD-like"/>
    <property type="match status" value="1"/>
</dbReference>
<feature type="domain" description="DUF402" evidence="1">
    <location>
        <begin position="29"/>
        <end position="153"/>
    </location>
</feature>